<reference evidence="3" key="1">
    <citation type="submission" date="2021-04" db="EMBL/GenBank/DDBJ databases">
        <title>Phylogenetic analysis of Acidobacteriaceae.</title>
        <authorList>
            <person name="Qiu L."/>
            <person name="Zhang Q."/>
        </authorList>
    </citation>
    <scope>NUCLEOTIDE SEQUENCE</scope>
    <source>
        <strain evidence="3">DSM 25168</strain>
    </source>
</reference>
<dbReference type="Gene3D" id="3.40.50.1220">
    <property type="entry name" value="TPP-binding domain"/>
    <property type="match status" value="1"/>
</dbReference>
<dbReference type="Gene3D" id="3.40.50.620">
    <property type="entry name" value="HUPs"/>
    <property type="match status" value="1"/>
</dbReference>
<dbReference type="RefSeq" id="WP_260791682.1">
    <property type="nucleotide sequence ID" value="NZ_CP093313.1"/>
</dbReference>
<dbReference type="SUPFAM" id="SSF52467">
    <property type="entry name" value="DHS-like NAD/FAD-binding domain"/>
    <property type="match status" value="1"/>
</dbReference>
<evidence type="ECO:0000259" key="2">
    <source>
        <dbReference type="Pfam" id="PF01012"/>
    </source>
</evidence>
<dbReference type="InterPro" id="IPR014729">
    <property type="entry name" value="Rossmann-like_a/b/a_fold"/>
</dbReference>
<dbReference type="AlphaFoldDB" id="A0A9J7BL56"/>
<accession>A0A9J7BL56</accession>
<dbReference type="SUPFAM" id="SSF52402">
    <property type="entry name" value="Adenine nucleotide alpha hydrolases-like"/>
    <property type="match status" value="1"/>
</dbReference>
<dbReference type="EMBL" id="CP093313">
    <property type="protein sequence ID" value="UWZ82498.1"/>
    <property type="molecule type" value="Genomic_DNA"/>
</dbReference>
<keyword evidence="1" id="KW-0249">Electron transport</keyword>
<keyword evidence="1" id="KW-0813">Transport</keyword>
<feature type="domain" description="Electron transfer flavoprotein alpha/beta-subunit N-terminal" evidence="2">
    <location>
        <begin position="11"/>
        <end position="168"/>
    </location>
</feature>
<dbReference type="Pfam" id="PF01012">
    <property type="entry name" value="ETF"/>
    <property type="match status" value="1"/>
</dbReference>
<keyword evidence="4" id="KW-1185">Reference proteome</keyword>
<protein>
    <recommendedName>
        <fullName evidence="2">Electron transfer flavoprotein alpha/beta-subunit N-terminal domain-containing protein</fullName>
    </recommendedName>
</protein>
<proteinExistence type="predicted"/>
<evidence type="ECO:0000256" key="1">
    <source>
        <dbReference type="ARBA" id="ARBA00022982"/>
    </source>
</evidence>
<sequence>MDWSGMMDSILVLTHTDENSALTKASLEAVTASLELAARLGASLSIGIIAVDPAPAASALAATGTRLLAVSGKAFAQPRYASDAAACEALCHAANATIILAPSSSRFARVAAGVAHRLGGVIDTHITAIAGSAQPEATRWFYRQRIEAVVTRDSRPWFLLLDSGTHAAYSAQLGTANFEHIDIQLPALRTTVTGVRTPQSDAQTIRPDAELLFVAGAGWTKKQPDGQTHAAEAGEIILNFIHRTSASLGSSKSLVDQGTDGAPVLPFLTHMNQIGQTGATPRHAKGLSTCCHGEEPHVVGWRFIGERRAISLDPNCGWARGKADVVYIADAFKVMEKVNALLAQSK</sequence>
<gene>
    <name evidence="3" type="ORF">MOP44_18200</name>
</gene>
<name>A0A9J7BL56_9BACT</name>
<organism evidence="3 4">
    <name type="scientific">Occallatibacter riparius</name>
    <dbReference type="NCBI Taxonomy" id="1002689"/>
    <lineage>
        <taxon>Bacteria</taxon>
        <taxon>Pseudomonadati</taxon>
        <taxon>Acidobacteriota</taxon>
        <taxon>Terriglobia</taxon>
        <taxon>Terriglobales</taxon>
        <taxon>Acidobacteriaceae</taxon>
        <taxon>Occallatibacter</taxon>
    </lineage>
</organism>
<dbReference type="Proteomes" id="UP001059380">
    <property type="component" value="Chromosome"/>
</dbReference>
<dbReference type="InterPro" id="IPR014730">
    <property type="entry name" value="ETF_a/b_N"/>
</dbReference>
<evidence type="ECO:0000313" key="4">
    <source>
        <dbReference type="Proteomes" id="UP001059380"/>
    </source>
</evidence>
<evidence type="ECO:0000313" key="3">
    <source>
        <dbReference type="EMBL" id="UWZ82498.1"/>
    </source>
</evidence>
<dbReference type="KEGG" id="orp:MOP44_18200"/>
<dbReference type="InterPro" id="IPR029035">
    <property type="entry name" value="DHS-like_NAD/FAD-binding_dom"/>
</dbReference>